<organism evidence="1 2">
    <name type="scientific">Amphibalanus amphitrite</name>
    <name type="common">Striped barnacle</name>
    <name type="synonym">Balanus amphitrite</name>
    <dbReference type="NCBI Taxonomy" id="1232801"/>
    <lineage>
        <taxon>Eukaryota</taxon>
        <taxon>Metazoa</taxon>
        <taxon>Ecdysozoa</taxon>
        <taxon>Arthropoda</taxon>
        <taxon>Crustacea</taxon>
        <taxon>Multicrustacea</taxon>
        <taxon>Cirripedia</taxon>
        <taxon>Thoracica</taxon>
        <taxon>Thoracicalcarea</taxon>
        <taxon>Balanomorpha</taxon>
        <taxon>Balanoidea</taxon>
        <taxon>Balanidae</taxon>
        <taxon>Amphibalaninae</taxon>
        <taxon>Amphibalanus</taxon>
    </lineage>
</organism>
<sequence>MDFRTSQWAPLVINSVKTVHNPSYKAYKSVSSMQGMSSLFHRPGQNQVPSFLFSSTVAPGAARAARRTPALF</sequence>
<name>A0A6A4WAU0_AMPAM</name>
<evidence type="ECO:0000313" key="2">
    <source>
        <dbReference type="Proteomes" id="UP000440578"/>
    </source>
</evidence>
<evidence type="ECO:0000313" key="1">
    <source>
        <dbReference type="EMBL" id="KAF0303073.1"/>
    </source>
</evidence>
<dbReference type="EMBL" id="VIIS01000977">
    <property type="protein sequence ID" value="KAF0303073.1"/>
    <property type="molecule type" value="Genomic_DNA"/>
</dbReference>
<reference evidence="1 2" key="1">
    <citation type="submission" date="2019-07" db="EMBL/GenBank/DDBJ databases">
        <title>Draft genome assembly of a fouling barnacle, Amphibalanus amphitrite (Darwin, 1854): The first reference genome for Thecostraca.</title>
        <authorList>
            <person name="Kim W."/>
        </authorList>
    </citation>
    <scope>NUCLEOTIDE SEQUENCE [LARGE SCALE GENOMIC DNA]</scope>
    <source>
        <strain evidence="1">SNU_AA5</strain>
        <tissue evidence="1">Soma without cirri and trophi</tissue>
    </source>
</reference>
<keyword evidence="2" id="KW-1185">Reference proteome</keyword>
<accession>A0A6A4WAU0</accession>
<dbReference type="Proteomes" id="UP000440578">
    <property type="component" value="Unassembled WGS sequence"/>
</dbReference>
<comment type="caution">
    <text evidence="1">The sequence shown here is derived from an EMBL/GenBank/DDBJ whole genome shotgun (WGS) entry which is preliminary data.</text>
</comment>
<dbReference type="AlphaFoldDB" id="A0A6A4WAU0"/>
<proteinExistence type="predicted"/>
<protein>
    <submittedName>
        <fullName evidence="1">Uncharacterized protein</fullName>
    </submittedName>
</protein>
<gene>
    <name evidence="1" type="ORF">FJT64_024921</name>
</gene>